<proteinExistence type="inferred from homology"/>
<dbReference type="Pfam" id="PF24160">
    <property type="entry name" value="UVB_sens_C"/>
    <property type="match status" value="1"/>
</dbReference>
<sequence length="530" mass="59314">MEEIPACVLSTGRGAVRGLPFHFHSLAIAPEHMLSAAADARFHGGAPRRRRPRLRSCLASPPASGGGGGDCRESEKARRLLVERYQDGVSKRYILDGNSKLQIHQEKNEYMVNTLEEEEEDANSSIPRAIKDFVLPAGFPGSVSDDYLEYMLWQLPTNVTGWICHTLVTSTLLKLLWDKIRLTQAVGVGSFTGTSAAASAAAIRWVSKDGIGAFGRLLIGGRFGTLFDDDPKKWRMYADFIGSAGSIFELITPLYPGYFLPLASLGNLAKAVGRGFRDPSFRVIQNHFAESGNLGEVAAKEEVWEVGAQLLGLSIGVFIMDTSGIKSSYPTLALTWLGVRLLHLWFRYQSLSVLKFRTVNLKRARILVRSHVAKHTVPDYVTCNEEENILTWERFLHPQISFGVPMERMLGEEESSDVVDRLLKLYRNEKYILFLNPIGTGGAAFFVTFKEAATSMSVLRSLWQAHWLDKNQLKQDDVFSWLEESVLALEHGFPDFLKQMEIAGWDQNQIILKVPKEPILYTTTSLQHFS</sequence>
<feature type="region of interest" description="Disordered" evidence="2">
    <location>
        <begin position="44"/>
        <end position="72"/>
    </location>
</feature>
<evidence type="ECO:0000313" key="5">
    <source>
        <dbReference type="EnsemblPlants" id="ONIVA01G29460.1"/>
    </source>
</evidence>
<dbReference type="PANTHER" id="PTHR12770">
    <property type="entry name" value="RUS1 FAMILY PROTEIN C16ORF58"/>
    <property type="match status" value="1"/>
</dbReference>
<evidence type="ECO:0008006" key="7">
    <source>
        <dbReference type="Google" id="ProtNLM"/>
    </source>
</evidence>
<protein>
    <recommendedName>
        <fullName evidence="7">Protein root UVB sensitive 5</fullName>
    </recommendedName>
</protein>
<dbReference type="PANTHER" id="PTHR12770:SF27">
    <property type="entry name" value="PROTEIN ROOT UVB SENSITIVE 5"/>
    <property type="match status" value="1"/>
</dbReference>
<dbReference type="InterPro" id="IPR055412">
    <property type="entry name" value="UVB_sens_C"/>
</dbReference>
<feature type="domain" description="Root UVB sensitive protein C-terminal" evidence="4">
    <location>
        <begin position="382"/>
        <end position="513"/>
    </location>
</feature>
<dbReference type="EnsemblPlants" id="ONIVA01G29460.1">
    <property type="protein sequence ID" value="ONIVA01G29460.1"/>
    <property type="gene ID" value="ONIVA01G29460"/>
</dbReference>
<evidence type="ECO:0000256" key="1">
    <source>
        <dbReference type="ARBA" id="ARBA00007558"/>
    </source>
</evidence>
<dbReference type="Proteomes" id="UP000006591">
    <property type="component" value="Chromosome 1"/>
</dbReference>
<evidence type="ECO:0000259" key="4">
    <source>
        <dbReference type="Pfam" id="PF24160"/>
    </source>
</evidence>
<evidence type="ECO:0000256" key="2">
    <source>
        <dbReference type="SAM" id="MobiDB-lite"/>
    </source>
</evidence>
<evidence type="ECO:0000259" key="3">
    <source>
        <dbReference type="Pfam" id="PF04884"/>
    </source>
</evidence>
<dbReference type="InterPro" id="IPR054549">
    <property type="entry name" value="UVB_sens_RUS_dom"/>
</dbReference>
<dbReference type="eggNOG" id="KOG4249">
    <property type="taxonomic scope" value="Eukaryota"/>
</dbReference>
<dbReference type="Gramene" id="ONIVA01G29460.1">
    <property type="protein sequence ID" value="ONIVA01G29460.1"/>
    <property type="gene ID" value="ONIVA01G29460"/>
</dbReference>
<keyword evidence="6" id="KW-1185">Reference proteome</keyword>
<reference evidence="5" key="1">
    <citation type="submission" date="2015-04" db="UniProtKB">
        <authorList>
            <consortium name="EnsemblPlants"/>
        </authorList>
    </citation>
    <scope>IDENTIFICATION</scope>
    <source>
        <strain evidence="5">SL10</strain>
    </source>
</reference>
<reference evidence="5" key="2">
    <citation type="submission" date="2018-04" db="EMBL/GenBank/DDBJ databases">
        <title>OnivRS2 (Oryza nivara Reference Sequence Version 2).</title>
        <authorList>
            <person name="Zhang J."/>
            <person name="Kudrna D."/>
            <person name="Lee S."/>
            <person name="Talag J."/>
            <person name="Rajasekar S."/>
            <person name="Welchert J."/>
            <person name="Hsing Y.-I."/>
            <person name="Wing R.A."/>
        </authorList>
    </citation>
    <scope>NUCLEOTIDE SEQUENCE [LARGE SCALE GENOMIC DNA]</scope>
</reference>
<dbReference type="AlphaFoldDB" id="A0A0E0FQV6"/>
<comment type="similarity">
    <text evidence="1">Belongs to the RUS1 family.</text>
</comment>
<accession>A0A0E0FQV6</accession>
<dbReference type="OMA" id="WMSMRLL"/>
<feature type="domain" description="Protein root UVB sensitive/RUS" evidence="3">
    <location>
        <begin position="122"/>
        <end position="373"/>
    </location>
</feature>
<organism evidence="5">
    <name type="scientific">Oryza nivara</name>
    <name type="common">Indian wild rice</name>
    <name type="synonym">Oryza sativa f. spontanea</name>
    <dbReference type="NCBI Taxonomy" id="4536"/>
    <lineage>
        <taxon>Eukaryota</taxon>
        <taxon>Viridiplantae</taxon>
        <taxon>Streptophyta</taxon>
        <taxon>Embryophyta</taxon>
        <taxon>Tracheophyta</taxon>
        <taxon>Spermatophyta</taxon>
        <taxon>Magnoliopsida</taxon>
        <taxon>Liliopsida</taxon>
        <taxon>Poales</taxon>
        <taxon>Poaceae</taxon>
        <taxon>BOP clade</taxon>
        <taxon>Oryzoideae</taxon>
        <taxon>Oryzeae</taxon>
        <taxon>Oryzinae</taxon>
        <taxon>Oryza</taxon>
    </lineage>
</organism>
<dbReference type="InterPro" id="IPR006968">
    <property type="entry name" value="RUS_fam"/>
</dbReference>
<evidence type="ECO:0000313" key="6">
    <source>
        <dbReference type="Proteomes" id="UP000006591"/>
    </source>
</evidence>
<dbReference type="Pfam" id="PF04884">
    <property type="entry name" value="UVB_sens_prot"/>
    <property type="match status" value="1"/>
</dbReference>
<name>A0A0E0FQV6_ORYNI</name>